<keyword evidence="3 5" id="KW-1133">Transmembrane helix</keyword>
<reference evidence="7 8" key="1">
    <citation type="journal article" date="2015" name="Genome Biol.">
        <title>Comparative genomics of Steinernema reveals deeply conserved gene regulatory networks.</title>
        <authorList>
            <person name="Dillman A.R."/>
            <person name="Macchietto M."/>
            <person name="Porter C.F."/>
            <person name="Rogers A."/>
            <person name="Williams B."/>
            <person name="Antoshechkin I."/>
            <person name="Lee M.M."/>
            <person name="Goodwin Z."/>
            <person name="Lu X."/>
            <person name="Lewis E.E."/>
            <person name="Goodrich-Blair H."/>
            <person name="Stock S.P."/>
            <person name="Adams B.J."/>
            <person name="Sternberg P.W."/>
            <person name="Mortazavi A."/>
        </authorList>
    </citation>
    <scope>NUCLEOTIDE SEQUENCE [LARGE SCALE GENOMIC DNA]</scope>
    <source>
        <strain evidence="7 8">ALL</strain>
    </source>
</reference>
<dbReference type="PROSITE" id="PS50262">
    <property type="entry name" value="G_PROTEIN_RECEP_F1_2"/>
    <property type="match status" value="1"/>
</dbReference>
<feature type="transmembrane region" description="Helical" evidence="5">
    <location>
        <begin position="6"/>
        <end position="26"/>
    </location>
</feature>
<keyword evidence="4 5" id="KW-0472">Membrane</keyword>
<evidence type="ECO:0000259" key="6">
    <source>
        <dbReference type="PROSITE" id="PS50262"/>
    </source>
</evidence>
<gene>
    <name evidence="7" type="ORF">L596_012562</name>
</gene>
<protein>
    <recommendedName>
        <fullName evidence="6">G-protein coupled receptors family 1 profile domain-containing protein</fullName>
    </recommendedName>
</protein>
<feature type="transmembrane region" description="Helical" evidence="5">
    <location>
        <begin position="38"/>
        <end position="57"/>
    </location>
</feature>
<dbReference type="SUPFAM" id="SSF81321">
    <property type="entry name" value="Family A G protein-coupled receptor-like"/>
    <property type="match status" value="1"/>
</dbReference>
<dbReference type="PROSITE" id="PS00237">
    <property type="entry name" value="G_PROTEIN_RECEP_F1_1"/>
    <property type="match status" value="1"/>
</dbReference>
<evidence type="ECO:0000256" key="1">
    <source>
        <dbReference type="ARBA" id="ARBA00004370"/>
    </source>
</evidence>
<accession>A0A4U5NY19</accession>
<keyword evidence="2 5" id="KW-0812">Transmembrane</keyword>
<dbReference type="Proteomes" id="UP000298663">
    <property type="component" value="Unassembled WGS sequence"/>
</dbReference>
<evidence type="ECO:0000313" key="8">
    <source>
        <dbReference type="Proteomes" id="UP000298663"/>
    </source>
</evidence>
<proteinExistence type="predicted"/>
<dbReference type="OrthoDB" id="5825164at2759"/>
<sequence length="228" mass="25842">MPLAYASLISNILIAINRYCIVAVPLKYKILFTAGKTRVLIGITFFVSVALGTPTFLPYCVNQLEFPYGSLTGNYTAYQEFFCLHFTPTMDSVLNIFFTVLTLTVDLLTLKKLGEISKDRNKIIFFRPLKTEHRLCRMIICQQIVSCLSGICSGAGFFFVDITADEDYFLFKAWAFNTMLDGLVVMLFTPDFFKFDMVARIWPCNEISSNVNSVDKRSQLASVSKNKL</sequence>
<keyword evidence="8" id="KW-1185">Reference proteome</keyword>
<evidence type="ECO:0000256" key="5">
    <source>
        <dbReference type="SAM" id="Phobius"/>
    </source>
</evidence>
<dbReference type="GO" id="GO:0016020">
    <property type="term" value="C:membrane"/>
    <property type="evidence" value="ECO:0007669"/>
    <property type="project" value="UniProtKB-SubCell"/>
</dbReference>
<reference evidence="7 8" key="2">
    <citation type="journal article" date="2019" name="G3 (Bethesda)">
        <title>Hybrid Assembly of the Genome of the Entomopathogenic Nematode Steinernema carpocapsae Identifies the X-Chromosome.</title>
        <authorList>
            <person name="Serra L."/>
            <person name="Macchietto M."/>
            <person name="Macias-Munoz A."/>
            <person name="McGill C.J."/>
            <person name="Rodriguez I.M."/>
            <person name="Rodriguez B."/>
            <person name="Murad R."/>
            <person name="Mortazavi A."/>
        </authorList>
    </citation>
    <scope>NUCLEOTIDE SEQUENCE [LARGE SCALE GENOMIC DNA]</scope>
    <source>
        <strain evidence="7 8">ALL</strain>
    </source>
</reference>
<evidence type="ECO:0000256" key="3">
    <source>
        <dbReference type="ARBA" id="ARBA00022989"/>
    </source>
</evidence>
<organism evidence="7 8">
    <name type="scientific">Steinernema carpocapsae</name>
    <name type="common">Entomopathogenic nematode</name>
    <dbReference type="NCBI Taxonomy" id="34508"/>
    <lineage>
        <taxon>Eukaryota</taxon>
        <taxon>Metazoa</taxon>
        <taxon>Ecdysozoa</taxon>
        <taxon>Nematoda</taxon>
        <taxon>Chromadorea</taxon>
        <taxon>Rhabditida</taxon>
        <taxon>Tylenchina</taxon>
        <taxon>Panagrolaimomorpha</taxon>
        <taxon>Strongyloidoidea</taxon>
        <taxon>Steinernematidae</taxon>
        <taxon>Steinernema</taxon>
    </lineage>
</organism>
<evidence type="ECO:0000313" key="7">
    <source>
        <dbReference type="EMBL" id="TKR88300.1"/>
    </source>
</evidence>
<feature type="transmembrane region" description="Helical" evidence="5">
    <location>
        <begin position="171"/>
        <end position="193"/>
    </location>
</feature>
<evidence type="ECO:0000256" key="4">
    <source>
        <dbReference type="ARBA" id="ARBA00023136"/>
    </source>
</evidence>
<feature type="domain" description="G-protein coupled receptors family 1 profile" evidence="6">
    <location>
        <begin position="1"/>
        <end position="105"/>
    </location>
</feature>
<dbReference type="GO" id="GO:0004930">
    <property type="term" value="F:G protein-coupled receptor activity"/>
    <property type="evidence" value="ECO:0007669"/>
    <property type="project" value="InterPro"/>
</dbReference>
<dbReference type="Gene3D" id="1.20.1070.10">
    <property type="entry name" value="Rhodopsin 7-helix transmembrane proteins"/>
    <property type="match status" value="1"/>
</dbReference>
<dbReference type="PANTHER" id="PTHR23017">
    <property type="entry name" value="SERPENTINE RECEPTOR, CLASS X"/>
    <property type="match status" value="1"/>
</dbReference>
<dbReference type="AlphaFoldDB" id="A0A4U5NY19"/>
<dbReference type="EMBL" id="AZBU02000003">
    <property type="protein sequence ID" value="TKR88300.1"/>
    <property type="molecule type" value="Genomic_DNA"/>
</dbReference>
<dbReference type="InterPro" id="IPR019430">
    <property type="entry name" value="7TM_GPCR_serpentine_rcpt_Srx"/>
</dbReference>
<dbReference type="InterPro" id="IPR017452">
    <property type="entry name" value="GPCR_Rhodpsn_7TM"/>
</dbReference>
<dbReference type="InterPro" id="IPR000276">
    <property type="entry name" value="GPCR_Rhodpsn"/>
</dbReference>
<name>A0A4U5NY19_STECR</name>
<comment type="subcellular location">
    <subcellularLocation>
        <location evidence="1">Membrane</location>
    </subcellularLocation>
</comment>
<comment type="caution">
    <text evidence="7">The sequence shown here is derived from an EMBL/GenBank/DDBJ whole genome shotgun (WGS) entry which is preliminary data.</text>
</comment>
<dbReference type="CDD" id="cd00637">
    <property type="entry name" value="7tm_classA_rhodopsin-like"/>
    <property type="match status" value="1"/>
</dbReference>
<evidence type="ECO:0000256" key="2">
    <source>
        <dbReference type="ARBA" id="ARBA00022692"/>
    </source>
</evidence>
<feature type="transmembrane region" description="Helical" evidence="5">
    <location>
        <begin position="135"/>
        <end position="159"/>
    </location>
</feature>
<dbReference type="Pfam" id="PF10328">
    <property type="entry name" value="7TM_GPCR_Srx"/>
    <property type="match status" value="1"/>
</dbReference>